<dbReference type="Pfam" id="PF00708">
    <property type="entry name" value="Acylphosphatase"/>
    <property type="match status" value="1"/>
</dbReference>
<accession>A0A1F6TEL3</accession>
<feature type="active site" evidence="4">
    <location>
        <position position="37"/>
    </location>
</feature>
<evidence type="ECO:0000256" key="3">
    <source>
        <dbReference type="ARBA" id="ARBA00047645"/>
    </source>
</evidence>
<feature type="domain" description="Acylphosphatase-like" evidence="7">
    <location>
        <begin position="4"/>
        <end position="91"/>
    </location>
</feature>
<evidence type="ECO:0000313" key="9">
    <source>
        <dbReference type="Proteomes" id="UP000179344"/>
    </source>
</evidence>
<reference evidence="8 9" key="1">
    <citation type="journal article" date="2016" name="Nat. Commun.">
        <title>Thousands of microbial genomes shed light on interconnected biogeochemical processes in an aquifer system.</title>
        <authorList>
            <person name="Anantharaman K."/>
            <person name="Brown C.T."/>
            <person name="Hug L.A."/>
            <person name="Sharon I."/>
            <person name="Castelle C.J."/>
            <person name="Probst A.J."/>
            <person name="Thomas B.C."/>
            <person name="Singh A."/>
            <person name="Wilkins M.J."/>
            <person name="Karaoz U."/>
            <person name="Brodie E.L."/>
            <person name="Williams K.H."/>
            <person name="Hubbard S.S."/>
            <person name="Banfield J.F."/>
        </authorList>
    </citation>
    <scope>NUCLEOTIDE SEQUENCE [LARGE SCALE GENOMIC DNA]</scope>
</reference>
<dbReference type="PRINTS" id="PR00112">
    <property type="entry name" value="ACYLPHPHTASE"/>
</dbReference>
<evidence type="ECO:0000256" key="5">
    <source>
        <dbReference type="RuleBase" id="RU000553"/>
    </source>
</evidence>
<dbReference type="EMBL" id="MFST01000107">
    <property type="protein sequence ID" value="OGI43583.1"/>
    <property type="molecule type" value="Genomic_DNA"/>
</dbReference>
<evidence type="ECO:0000256" key="6">
    <source>
        <dbReference type="RuleBase" id="RU004168"/>
    </source>
</evidence>
<dbReference type="PANTHER" id="PTHR47268:SF4">
    <property type="entry name" value="ACYLPHOSPHATASE"/>
    <property type="match status" value="1"/>
</dbReference>
<dbReference type="PROSITE" id="PS00151">
    <property type="entry name" value="ACYLPHOSPHATASE_2"/>
    <property type="match status" value="1"/>
</dbReference>
<dbReference type="InterPro" id="IPR001792">
    <property type="entry name" value="Acylphosphatase-like_dom"/>
</dbReference>
<dbReference type="InterPro" id="IPR020456">
    <property type="entry name" value="Acylphosphatase"/>
</dbReference>
<dbReference type="PROSITE" id="PS00150">
    <property type="entry name" value="ACYLPHOSPHATASE_1"/>
    <property type="match status" value="1"/>
</dbReference>
<evidence type="ECO:0000256" key="1">
    <source>
        <dbReference type="ARBA" id="ARBA00005614"/>
    </source>
</evidence>
<evidence type="ECO:0000256" key="2">
    <source>
        <dbReference type="ARBA" id="ARBA00012150"/>
    </source>
</evidence>
<evidence type="ECO:0000259" key="7">
    <source>
        <dbReference type="PROSITE" id="PS51160"/>
    </source>
</evidence>
<evidence type="ECO:0000313" key="8">
    <source>
        <dbReference type="EMBL" id="OGI43583.1"/>
    </source>
</evidence>
<dbReference type="EC" id="3.6.1.7" evidence="2 4"/>
<keyword evidence="4 5" id="KW-0378">Hydrolase</keyword>
<dbReference type="Gene3D" id="3.30.70.100">
    <property type="match status" value="1"/>
</dbReference>
<comment type="similarity">
    <text evidence="1 6">Belongs to the acylphosphatase family.</text>
</comment>
<proteinExistence type="inferred from homology"/>
<dbReference type="PROSITE" id="PS51160">
    <property type="entry name" value="ACYLPHOSPHATASE_3"/>
    <property type="match status" value="1"/>
</dbReference>
<name>A0A1F6TEL3_9PROT</name>
<gene>
    <name evidence="8" type="ORF">A2V92_04865</name>
</gene>
<dbReference type="Proteomes" id="UP000179344">
    <property type="component" value="Unassembled WGS sequence"/>
</dbReference>
<evidence type="ECO:0000256" key="4">
    <source>
        <dbReference type="PROSITE-ProRule" id="PRU00520"/>
    </source>
</evidence>
<dbReference type="SUPFAM" id="SSF54975">
    <property type="entry name" value="Acylphosphatase/BLUF domain-like"/>
    <property type="match status" value="1"/>
</dbReference>
<dbReference type="InterPro" id="IPR036046">
    <property type="entry name" value="Acylphosphatase-like_dom_sf"/>
</dbReference>
<comment type="caution">
    <text evidence="8">The sequence shown here is derived from an EMBL/GenBank/DDBJ whole genome shotgun (WGS) entry which is preliminary data.</text>
</comment>
<protein>
    <recommendedName>
        <fullName evidence="2 4">Acylphosphatase</fullName>
        <ecNumber evidence="2 4">3.6.1.7</ecNumber>
    </recommendedName>
</protein>
<sequence length="91" mass="9999">MSCCRHFLVSGRVQGVFFRAATQATAHRLGLTGWVRNLPDGRVELVACGAEEKLKQLEAWLWQGPPHARVEQVVAAAAAPQQAFRDFGVRA</sequence>
<comment type="catalytic activity">
    <reaction evidence="3 4 5">
        <text>an acyl phosphate + H2O = a carboxylate + phosphate + H(+)</text>
        <dbReference type="Rhea" id="RHEA:14965"/>
        <dbReference type="ChEBI" id="CHEBI:15377"/>
        <dbReference type="ChEBI" id="CHEBI:15378"/>
        <dbReference type="ChEBI" id="CHEBI:29067"/>
        <dbReference type="ChEBI" id="CHEBI:43474"/>
        <dbReference type="ChEBI" id="CHEBI:59918"/>
        <dbReference type="EC" id="3.6.1.7"/>
    </reaction>
</comment>
<dbReference type="NCBIfam" id="NF011022">
    <property type="entry name" value="PRK14451.1"/>
    <property type="match status" value="1"/>
</dbReference>
<dbReference type="NCBIfam" id="NF011000">
    <property type="entry name" value="PRK14426.1"/>
    <property type="match status" value="1"/>
</dbReference>
<organism evidence="8 9">
    <name type="scientific">Candidatus Muproteobacteria bacterium RBG_16_65_31</name>
    <dbReference type="NCBI Taxonomy" id="1817759"/>
    <lineage>
        <taxon>Bacteria</taxon>
        <taxon>Pseudomonadati</taxon>
        <taxon>Pseudomonadota</taxon>
        <taxon>Candidatus Muproteobacteria</taxon>
    </lineage>
</organism>
<dbReference type="PANTHER" id="PTHR47268">
    <property type="entry name" value="ACYLPHOSPHATASE"/>
    <property type="match status" value="1"/>
</dbReference>
<dbReference type="InterPro" id="IPR017968">
    <property type="entry name" value="Acylphosphatase_CS"/>
</dbReference>
<dbReference type="NCBIfam" id="NF011014">
    <property type="entry name" value="PRK14442.1"/>
    <property type="match status" value="1"/>
</dbReference>
<dbReference type="GO" id="GO:0003998">
    <property type="term" value="F:acylphosphatase activity"/>
    <property type="evidence" value="ECO:0007669"/>
    <property type="project" value="UniProtKB-EC"/>
</dbReference>
<dbReference type="AlphaFoldDB" id="A0A1F6TEL3"/>
<feature type="active site" evidence="4">
    <location>
        <position position="19"/>
    </location>
</feature>